<evidence type="ECO:0000256" key="1">
    <source>
        <dbReference type="SAM" id="MobiDB-lite"/>
    </source>
</evidence>
<evidence type="ECO:0000259" key="2">
    <source>
        <dbReference type="Pfam" id="PF20167"/>
    </source>
</evidence>
<gene>
    <name evidence="3" type="ordered locus">MTR_7g105490</name>
</gene>
<keyword evidence="5" id="KW-1185">Reference proteome</keyword>
<sequence>MCTTPKLLSKEIGRSCLKVYDTFRSRNEWDGFLEGLMRDGKGWIGPVDRPQRINTIDLLPEYKAWASFILTVIEQTSSSSEMIRDRVIILLAMIADKDIDVAGLMTDSLWKLIGTDKNTLGHCYSVLEGFEKEQENYDRKLRAAEEHQAMEQDHVPQVPTQQVPLPQVQQQGLPPYFVEYTYAMANWAQDIYSRDRMPPPALPQPFYEAAELYRQSSVARTNAYDRFASPLEMENYFAEERQRGARAEERIRAEYYRIQAERHPDADTQPMYYLFPPSGPGGSSEAQQ</sequence>
<evidence type="ECO:0000313" key="3">
    <source>
        <dbReference type="EMBL" id="KEH24175.1"/>
    </source>
</evidence>
<evidence type="ECO:0000313" key="5">
    <source>
        <dbReference type="Proteomes" id="UP000002051"/>
    </source>
</evidence>
<dbReference type="Pfam" id="PF20167">
    <property type="entry name" value="Transposase_32"/>
    <property type="match status" value="1"/>
</dbReference>
<evidence type="ECO:0000313" key="4">
    <source>
        <dbReference type="EnsemblPlants" id="KEH24175"/>
    </source>
</evidence>
<dbReference type="InterPro" id="IPR046796">
    <property type="entry name" value="Transposase_32_dom"/>
</dbReference>
<reference evidence="3 5" key="1">
    <citation type="journal article" date="2011" name="Nature">
        <title>The Medicago genome provides insight into the evolution of rhizobial symbioses.</title>
        <authorList>
            <person name="Young N.D."/>
            <person name="Debelle F."/>
            <person name="Oldroyd G.E."/>
            <person name="Geurts R."/>
            <person name="Cannon S.B."/>
            <person name="Udvardi M.K."/>
            <person name="Benedito V.A."/>
            <person name="Mayer K.F."/>
            <person name="Gouzy J."/>
            <person name="Schoof H."/>
            <person name="Van de Peer Y."/>
            <person name="Proost S."/>
            <person name="Cook D.R."/>
            <person name="Meyers B.C."/>
            <person name="Spannagl M."/>
            <person name="Cheung F."/>
            <person name="De Mita S."/>
            <person name="Krishnakumar V."/>
            <person name="Gundlach H."/>
            <person name="Zhou S."/>
            <person name="Mudge J."/>
            <person name="Bharti A.K."/>
            <person name="Murray J.D."/>
            <person name="Naoumkina M.A."/>
            <person name="Rosen B."/>
            <person name="Silverstein K.A."/>
            <person name="Tang H."/>
            <person name="Rombauts S."/>
            <person name="Zhao P.X."/>
            <person name="Zhou P."/>
            <person name="Barbe V."/>
            <person name="Bardou P."/>
            <person name="Bechner M."/>
            <person name="Bellec A."/>
            <person name="Berger A."/>
            <person name="Berges H."/>
            <person name="Bidwell S."/>
            <person name="Bisseling T."/>
            <person name="Choisne N."/>
            <person name="Couloux A."/>
            <person name="Denny R."/>
            <person name="Deshpande S."/>
            <person name="Dai X."/>
            <person name="Doyle J.J."/>
            <person name="Dudez A.M."/>
            <person name="Farmer A.D."/>
            <person name="Fouteau S."/>
            <person name="Franken C."/>
            <person name="Gibelin C."/>
            <person name="Gish J."/>
            <person name="Goldstein S."/>
            <person name="Gonzalez A.J."/>
            <person name="Green P.J."/>
            <person name="Hallab A."/>
            <person name="Hartog M."/>
            <person name="Hua A."/>
            <person name="Humphray S.J."/>
            <person name="Jeong D.H."/>
            <person name="Jing Y."/>
            <person name="Jocker A."/>
            <person name="Kenton S.M."/>
            <person name="Kim D.J."/>
            <person name="Klee K."/>
            <person name="Lai H."/>
            <person name="Lang C."/>
            <person name="Lin S."/>
            <person name="Macmil S.L."/>
            <person name="Magdelenat G."/>
            <person name="Matthews L."/>
            <person name="McCorrison J."/>
            <person name="Monaghan E.L."/>
            <person name="Mun J.H."/>
            <person name="Najar F.Z."/>
            <person name="Nicholson C."/>
            <person name="Noirot C."/>
            <person name="O'Bleness M."/>
            <person name="Paule C.R."/>
            <person name="Poulain J."/>
            <person name="Prion F."/>
            <person name="Qin B."/>
            <person name="Qu C."/>
            <person name="Retzel E.F."/>
            <person name="Riddle C."/>
            <person name="Sallet E."/>
            <person name="Samain S."/>
            <person name="Samson N."/>
            <person name="Sanders I."/>
            <person name="Saurat O."/>
            <person name="Scarpelli C."/>
            <person name="Schiex T."/>
            <person name="Segurens B."/>
            <person name="Severin A.J."/>
            <person name="Sherrier D.J."/>
            <person name="Shi R."/>
            <person name="Sims S."/>
            <person name="Singer S.R."/>
            <person name="Sinharoy S."/>
            <person name="Sterck L."/>
            <person name="Viollet A."/>
            <person name="Wang B.B."/>
            <person name="Wang K."/>
            <person name="Wang M."/>
            <person name="Wang X."/>
            <person name="Warfsmann J."/>
            <person name="Weissenbach J."/>
            <person name="White D.D."/>
            <person name="White J.D."/>
            <person name="Wiley G.B."/>
            <person name="Wincker P."/>
            <person name="Xing Y."/>
            <person name="Yang L."/>
            <person name="Yao Z."/>
            <person name="Ying F."/>
            <person name="Zhai J."/>
            <person name="Zhou L."/>
            <person name="Zuber A."/>
            <person name="Denarie J."/>
            <person name="Dixon R.A."/>
            <person name="May G.D."/>
            <person name="Schwartz D.C."/>
            <person name="Rogers J."/>
            <person name="Quetier F."/>
            <person name="Town C.D."/>
            <person name="Roe B.A."/>
        </authorList>
    </citation>
    <scope>NUCLEOTIDE SEQUENCE [LARGE SCALE GENOMIC DNA]</scope>
    <source>
        <strain evidence="3">A17</strain>
        <strain evidence="4 5">cv. Jemalong A17</strain>
    </source>
</reference>
<dbReference type="Proteomes" id="UP000002051">
    <property type="component" value="Unassembled WGS sequence"/>
</dbReference>
<dbReference type="EnsemblPlants" id="KEH24175">
    <property type="protein sequence ID" value="KEH24175"/>
    <property type="gene ID" value="MTR_7g105490"/>
</dbReference>
<feature type="region of interest" description="Disordered" evidence="1">
    <location>
        <begin position="267"/>
        <end position="288"/>
    </location>
</feature>
<organism evidence="3 5">
    <name type="scientific">Medicago truncatula</name>
    <name type="common">Barrel medic</name>
    <name type="synonym">Medicago tribuloides</name>
    <dbReference type="NCBI Taxonomy" id="3880"/>
    <lineage>
        <taxon>Eukaryota</taxon>
        <taxon>Viridiplantae</taxon>
        <taxon>Streptophyta</taxon>
        <taxon>Embryophyta</taxon>
        <taxon>Tracheophyta</taxon>
        <taxon>Spermatophyta</taxon>
        <taxon>Magnoliopsida</taxon>
        <taxon>eudicotyledons</taxon>
        <taxon>Gunneridae</taxon>
        <taxon>Pentapetalae</taxon>
        <taxon>rosids</taxon>
        <taxon>fabids</taxon>
        <taxon>Fabales</taxon>
        <taxon>Fabaceae</taxon>
        <taxon>Papilionoideae</taxon>
        <taxon>50 kb inversion clade</taxon>
        <taxon>NPAAA clade</taxon>
        <taxon>Hologalegina</taxon>
        <taxon>IRL clade</taxon>
        <taxon>Trifolieae</taxon>
        <taxon>Medicago</taxon>
    </lineage>
</organism>
<protein>
    <recommendedName>
        <fullName evidence="2">Putative plant transposon protein domain-containing protein</fullName>
    </recommendedName>
</protein>
<feature type="domain" description="Putative plant transposon protein" evidence="2">
    <location>
        <begin position="19"/>
        <end position="123"/>
    </location>
</feature>
<proteinExistence type="predicted"/>
<accession>A0A072UED7</accession>
<dbReference type="HOGENOM" id="CLU_822249_0_0_1"/>
<dbReference type="EMBL" id="CM001223">
    <property type="protein sequence ID" value="KEH24175.1"/>
    <property type="molecule type" value="Genomic_DNA"/>
</dbReference>
<reference evidence="4" key="3">
    <citation type="submission" date="2015-04" db="UniProtKB">
        <authorList>
            <consortium name="EnsemblPlants"/>
        </authorList>
    </citation>
    <scope>IDENTIFICATION</scope>
    <source>
        <strain evidence="4">cv. Jemalong A17</strain>
    </source>
</reference>
<reference evidence="3 5" key="2">
    <citation type="journal article" date="2014" name="BMC Genomics">
        <title>An improved genome release (version Mt4.0) for the model legume Medicago truncatula.</title>
        <authorList>
            <person name="Tang H."/>
            <person name="Krishnakumar V."/>
            <person name="Bidwell S."/>
            <person name="Rosen B."/>
            <person name="Chan A."/>
            <person name="Zhou S."/>
            <person name="Gentzbittel L."/>
            <person name="Childs K.L."/>
            <person name="Yandell M."/>
            <person name="Gundlach H."/>
            <person name="Mayer K.F."/>
            <person name="Schwartz D.C."/>
            <person name="Town C.D."/>
        </authorList>
    </citation>
    <scope>GENOME REANNOTATION</scope>
    <source>
        <strain evidence="3">A17</strain>
        <strain evidence="4 5">cv. Jemalong A17</strain>
    </source>
</reference>
<name>A0A072UED7_MEDTR</name>
<dbReference type="AlphaFoldDB" id="A0A072UED7"/>